<dbReference type="Gene3D" id="3.40.640.10">
    <property type="entry name" value="Type I PLP-dependent aspartate aminotransferase-like (Major domain)"/>
    <property type="match status" value="1"/>
</dbReference>
<dbReference type="AlphaFoldDB" id="A0A537M1L8"/>
<keyword evidence="6" id="KW-0808">Transferase</keyword>
<dbReference type="GO" id="GO:0008483">
    <property type="term" value="F:transaminase activity"/>
    <property type="evidence" value="ECO:0007669"/>
    <property type="project" value="UniProtKB-KW"/>
</dbReference>
<evidence type="ECO:0000256" key="4">
    <source>
        <dbReference type="PIRSR" id="PIRSR618319-50"/>
    </source>
</evidence>
<accession>A0A537M1L8</accession>
<protein>
    <submittedName>
        <fullName evidence="6">Aminotransferase class V-fold PLP-dependent enzyme</fullName>
    </submittedName>
</protein>
<dbReference type="Proteomes" id="UP000320393">
    <property type="component" value="Unassembled WGS sequence"/>
</dbReference>
<dbReference type="PANTHER" id="PTHR32328">
    <property type="entry name" value="L-SERYL-TRNA(SEC) SELENIUM TRANSFERASE"/>
    <property type="match status" value="1"/>
</dbReference>
<comment type="cofactor">
    <cofactor evidence="1 4">
        <name>pyridoxal 5'-phosphate</name>
        <dbReference type="ChEBI" id="CHEBI:597326"/>
    </cofactor>
</comment>
<evidence type="ECO:0000256" key="3">
    <source>
        <dbReference type="ARBA" id="ARBA00044507"/>
    </source>
</evidence>
<comment type="similarity">
    <text evidence="3">Belongs to the SelA family.</text>
</comment>
<dbReference type="InterPro" id="IPR015421">
    <property type="entry name" value="PyrdxlP-dep_Trfase_major"/>
</dbReference>
<organism evidence="6 7">
    <name type="scientific">Candidatus Segetimicrobium genomatis</name>
    <dbReference type="NCBI Taxonomy" id="2569760"/>
    <lineage>
        <taxon>Bacteria</taxon>
        <taxon>Bacillati</taxon>
        <taxon>Candidatus Sysuimicrobiota</taxon>
        <taxon>Candidatus Sysuimicrobiia</taxon>
        <taxon>Candidatus Sysuimicrobiales</taxon>
        <taxon>Candidatus Segetimicrobiaceae</taxon>
        <taxon>Candidatus Segetimicrobium</taxon>
    </lineage>
</organism>
<sequence length="394" mass="42958">MTSKKGGATVPKRSRRDVSRIRPRRDFLGELGVRPIINGAGTYTALTAALMPPEAVQAFAAMSRHFVRLDELHDAVGRRIAKLLSCEASMVTSGGFGALTLGTAACITGTDPERIRRLPDTAGMKNEVIVQKSHRFAYDHAVRNCGVRLIEVESEDDVERALTDRTAMMLFLNKNEPQGRIPAAKFVRLGKHLGIPTLNDAAADVPPVENLFAHTLLGFDLVAVSGGKGLRGPQGAGLLLGRADLIHAARLNTAPHSDTIGRGLKVSKEEMIAMMVALEVYLQRDHQADWREWDRRVDVIREGLAAVLGVTTERFVPPIANQVPHARIRWDQRLVKVSPAEIVRQLRDGDPSIEVVPVPCEEGSVEIASWMLQPGEAEIIARRLGEGLASATRA</sequence>
<evidence type="ECO:0000256" key="5">
    <source>
        <dbReference type="SAM" id="MobiDB-lite"/>
    </source>
</evidence>
<evidence type="ECO:0000313" key="6">
    <source>
        <dbReference type="EMBL" id="TMJ14105.1"/>
    </source>
</evidence>
<evidence type="ECO:0000256" key="1">
    <source>
        <dbReference type="ARBA" id="ARBA00001933"/>
    </source>
</evidence>
<dbReference type="SUPFAM" id="SSF53383">
    <property type="entry name" value="PLP-dependent transferases"/>
    <property type="match status" value="1"/>
</dbReference>
<keyword evidence="2 4" id="KW-0663">Pyridoxal phosphate</keyword>
<name>A0A537M1L8_9BACT</name>
<evidence type="ECO:0000313" key="7">
    <source>
        <dbReference type="Proteomes" id="UP000320393"/>
    </source>
</evidence>
<dbReference type="InterPro" id="IPR018319">
    <property type="entry name" value="SelA-like"/>
</dbReference>
<feature type="region of interest" description="Disordered" evidence="5">
    <location>
        <begin position="1"/>
        <end position="21"/>
    </location>
</feature>
<comment type="caution">
    <text evidence="6">The sequence shown here is derived from an EMBL/GenBank/DDBJ whole genome shotgun (WGS) entry which is preliminary data.</text>
</comment>
<dbReference type="InterPro" id="IPR015424">
    <property type="entry name" value="PyrdxlP-dep_Trfase"/>
</dbReference>
<dbReference type="GO" id="GO:0004125">
    <property type="term" value="F:L-seryl-tRNA(Sec) selenium transferase activity"/>
    <property type="evidence" value="ECO:0007669"/>
    <property type="project" value="TreeGrafter"/>
</dbReference>
<dbReference type="EMBL" id="VBAM01000126">
    <property type="protein sequence ID" value="TMJ14105.1"/>
    <property type="molecule type" value="Genomic_DNA"/>
</dbReference>
<evidence type="ECO:0000256" key="2">
    <source>
        <dbReference type="ARBA" id="ARBA00022898"/>
    </source>
</evidence>
<reference evidence="6 7" key="1">
    <citation type="journal article" date="2019" name="Nat. Microbiol.">
        <title>Mediterranean grassland soil C-N compound turnover is dependent on rainfall and depth, and is mediated by genomically divergent microorganisms.</title>
        <authorList>
            <person name="Diamond S."/>
            <person name="Andeer P.F."/>
            <person name="Li Z."/>
            <person name="Crits-Christoph A."/>
            <person name="Burstein D."/>
            <person name="Anantharaman K."/>
            <person name="Lane K.R."/>
            <person name="Thomas B.C."/>
            <person name="Pan C."/>
            <person name="Northen T.R."/>
            <person name="Banfield J.F."/>
        </authorList>
    </citation>
    <scope>NUCLEOTIDE SEQUENCE [LARGE SCALE GENOMIC DNA]</scope>
    <source>
        <strain evidence="6">NP_5</strain>
    </source>
</reference>
<keyword evidence="6" id="KW-0032">Aminotransferase</keyword>
<gene>
    <name evidence="6" type="ORF">E6H02_03975</name>
</gene>
<proteinExistence type="inferred from homology"/>
<feature type="modified residue" description="N6-(pyridoxal phosphate)lysine" evidence="4">
    <location>
        <position position="228"/>
    </location>
</feature>
<dbReference type="Pfam" id="PF03841">
    <property type="entry name" value="SelA"/>
    <property type="match status" value="1"/>
</dbReference>
<dbReference type="PANTHER" id="PTHR32328:SF0">
    <property type="entry name" value="L-SERYL-TRNA(SEC) SELENIUM TRANSFERASE"/>
    <property type="match status" value="1"/>
</dbReference>